<evidence type="ECO:0000259" key="1">
    <source>
        <dbReference type="Pfam" id="PF12146"/>
    </source>
</evidence>
<dbReference type="RefSeq" id="WP_379587619.1">
    <property type="nucleotide sequence ID" value="NZ_JBHSQW010000044.1"/>
</dbReference>
<dbReference type="InterPro" id="IPR053145">
    <property type="entry name" value="AB_hydrolase_Est10"/>
</dbReference>
<feature type="domain" description="Serine aminopeptidase S33" evidence="1">
    <location>
        <begin position="63"/>
        <end position="275"/>
    </location>
</feature>
<dbReference type="PANTHER" id="PTHR43265:SF1">
    <property type="entry name" value="ESTERASE ESTD"/>
    <property type="match status" value="1"/>
</dbReference>
<sequence>MNPAAGVREVAMDAHSPDGVALAGTLTLPLGTGPHPAALLLPGSGPVDRNSDAGRMKLALGGDLARTLAERGVALFRYDRRGVGATPGNWKAAGFVQNREDAEAALAALRARPEVRADAVAVIGHSEGALHAAALGARGGTAAVVLLACPAQPGEEVLLWQARMIGDDLPRPVALLLKLLRTDIHRQQAASIARIKATTTDIARVRGARVNARWLREFLAHDPRPDLAAITVPVLAITGDKDLQVDPDDLAAIAELVPGPVETRRTPDLTHILRRDPRPASLRTYRSQLRRPVDPELLTEVAGWVAHNLPALAA</sequence>
<dbReference type="Proteomes" id="UP001596302">
    <property type="component" value="Unassembled WGS sequence"/>
</dbReference>
<dbReference type="EMBL" id="JBHSQW010000044">
    <property type="protein sequence ID" value="MFC5996790.1"/>
    <property type="molecule type" value="Genomic_DNA"/>
</dbReference>
<keyword evidence="3" id="KW-1185">Reference proteome</keyword>
<dbReference type="Pfam" id="PF12146">
    <property type="entry name" value="Hydrolase_4"/>
    <property type="match status" value="1"/>
</dbReference>
<dbReference type="SUPFAM" id="SSF53474">
    <property type="entry name" value="alpha/beta-Hydrolases"/>
    <property type="match status" value="1"/>
</dbReference>
<protein>
    <submittedName>
        <fullName evidence="2">Alpha/beta hydrolase family protein</fullName>
        <ecNumber evidence="2">3.4.-.-</ecNumber>
    </submittedName>
</protein>
<accession>A0ABW1J8F3</accession>
<dbReference type="GO" id="GO:0016787">
    <property type="term" value="F:hydrolase activity"/>
    <property type="evidence" value="ECO:0007669"/>
    <property type="project" value="UniProtKB-KW"/>
</dbReference>
<dbReference type="InterPro" id="IPR029058">
    <property type="entry name" value="AB_hydrolase_fold"/>
</dbReference>
<name>A0ABW1J8F3_9PSEU</name>
<dbReference type="Gene3D" id="3.40.50.1820">
    <property type="entry name" value="alpha/beta hydrolase"/>
    <property type="match status" value="1"/>
</dbReference>
<dbReference type="InterPro" id="IPR022742">
    <property type="entry name" value="Hydrolase_4"/>
</dbReference>
<reference evidence="3" key="1">
    <citation type="journal article" date="2019" name="Int. J. Syst. Evol. Microbiol.">
        <title>The Global Catalogue of Microorganisms (GCM) 10K type strain sequencing project: providing services to taxonomists for standard genome sequencing and annotation.</title>
        <authorList>
            <consortium name="The Broad Institute Genomics Platform"/>
            <consortium name="The Broad Institute Genome Sequencing Center for Infectious Disease"/>
            <person name="Wu L."/>
            <person name="Ma J."/>
        </authorList>
    </citation>
    <scope>NUCLEOTIDE SEQUENCE [LARGE SCALE GENOMIC DNA]</scope>
    <source>
        <strain evidence="3">CCM 8391</strain>
    </source>
</reference>
<dbReference type="PANTHER" id="PTHR43265">
    <property type="entry name" value="ESTERASE ESTD"/>
    <property type="match status" value="1"/>
</dbReference>
<keyword evidence="2" id="KW-0378">Hydrolase</keyword>
<organism evidence="2 3">
    <name type="scientific">Pseudonocardia hispaniensis</name>
    <dbReference type="NCBI Taxonomy" id="904933"/>
    <lineage>
        <taxon>Bacteria</taxon>
        <taxon>Bacillati</taxon>
        <taxon>Actinomycetota</taxon>
        <taxon>Actinomycetes</taxon>
        <taxon>Pseudonocardiales</taxon>
        <taxon>Pseudonocardiaceae</taxon>
        <taxon>Pseudonocardia</taxon>
    </lineage>
</organism>
<evidence type="ECO:0000313" key="2">
    <source>
        <dbReference type="EMBL" id="MFC5996790.1"/>
    </source>
</evidence>
<dbReference type="EC" id="3.4.-.-" evidence="2"/>
<comment type="caution">
    <text evidence="2">The sequence shown here is derived from an EMBL/GenBank/DDBJ whole genome shotgun (WGS) entry which is preliminary data.</text>
</comment>
<evidence type="ECO:0000313" key="3">
    <source>
        <dbReference type="Proteomes" id="UP001596302"/>
    </source>
</evidence>
<proteinExistence type="predicted"/>
<gene>
    <name evidence="2" type="ORF">ACFQE5_21515</name>
</gene>